<name>A0ABV7URL5_9GAMM</name>
<keyword evidence="1" id="KW-1133">Transmembrane helix</keyword>
<evidence type="ECO:0000256" key="1">
    <source>
        <dbReference type="SAM" id="Phobius"/>
    </source>
</evidence>
<evidence type="ECO:0000313" key="2">
    <source>
        <dbReference type="EMBL" id="MFC3659281.1"/>
    </source>
</evidence>
<proteinExistence type="predicted"/>
<dbReference type="Proteomes" id="UP001595724">
    <property type="component" value="Unassembled WGS sequence"/>
</dbReference>
<accession>A0ABV7URL5</accession>
<keyword evidence="1" id="KW-0472">Membrane</keyword>
<sequence>MSSAAPHRLIRHGLAIGLLASALHLGWEYTHGGVASHHLLARADMPAVSNWWGLIVLPLLGWAASRSALGRAARHDAARRSTAAFFGALIVGLALSLSFAAGLESAASAIFLAALGIGVFLPTYRAEYLFGFVLGMTFVLGSVLPMMFALVGAAISAAAHFMVQPVIARLWKVVRA</sequence>
<feature type="transmembrane region" description="Helical" evidence="1">
    <location>
        <begin position="81"/>
        <end position="100"/>
    </location>
</feature>
<evidence type="ECO:0000313" key="3">
    <source>
        <dbReference type="Proteomes" id="UP001595724"/>
    </source>
</evidence>
<keyword evidence="3" id="KW-1185">Reference proteome</keyword>
<comment type="caution">
    <text evidence="2">The sequence shown here is derived from an EMBL/GenBank/DDBJ whole genome shotgun (WGS) entry which is preliminary data.</text>
</comment>
<feature type="transmembrane region" description="Helical" evidence="1">
    <location>
        <begin position="106"/>
        <end position="124"/>
    </location>
</feature>
<dbReference type="EMBL" id="JBHRYF010000001">
    <property type="protein sequence ID" value="MFC3659281.1"/>
    <property type="molecule type" value="Genomic_DNA"/>
</dbReference>
<feature type="transmembrane region" description="Helical" evidence="1">
    <location>
        <begin position="131"/>
        <end position="155"/>
    </location>
</feature>
<keyword evidence="1" id="KW-0812">Transmembrane</keyword>
<reference evidence="3" key="1">
    <citation type="journal article" date="2019" name="Int. J. Syst. Evol. Microbiol.">
        <title>The Global Catalogue of Microorganisms (GCM) 10K type strain sequencing project: providing services to taxonomists for standard genome sequencing and annotation.</title>
        <authorList>
            <consortium name="The Broad Institute Genomics Platform"/>
            <consortium name="The Broad Institute Genome Sequencing Center for Infectious Disease"/>
            <person name="Wu L."/>
            <person name="Ma J."/>
        </authorList>
    </citation>
    <scope>NUCLEOTIDE SEQUENCE [LARGE SCALE GENOMIC DNA]</scope>
    <source>
        <strain evidence="3">KCTC 42211</strain>
    </source>
</reference>
<feature type="transmembrane region" description="Helical" evidence="1">
    <location>
        <begin position="50"/>
        <end position="69"/>
    </location>
</feature>
<protein>
    <submittedName>
        <fullName evidence="2">Uncharacterized protein</fullName>
    </submittedName>
</protein>
<dbReference type="RefSeq" id="WP_386706454.1">
    <property type="nucleotide sequence ID" value="NZ_JBHRYF010000001.1"/>
</dbReference>
<feature type="transmembrane region" description="Helical" evidence="1">
    <location>
        <begin position="12"/>
        <end position="30"/>
    </location>
</feature>
<organism evidence="2 3">
    <name type="scientific">Luteimonas notoginsengisoli</name>
    <dbReference type="NCBI Taxonomy" id="1578200"/>
    <lineage>
        <taxon>Bacteria</taxon>
        <taxon>Pseudomonadati</taxon>
        <taxon>Pseudomonadota</taxon>
        <taxon>Gammaproteobacteria</taxon>
        <taxon>Lysobacterales</taxon>
        <taxon>Lysobacteraceae</taxon>
        <taxon>Luteimonas</taxon>
    </lineage>
</organism>
<gene>
    <name evidence="2" type="ORF">ACFOM9_04195</name>
</gene>